<reference evidence="2" key="1">
    <citation type="submission" date="2020-10" db="EMBL/GenBank/DDBJ databases">
        <authorList>
            <person name="Gilroy R."/>
        </authorList>
    </citation>
    <scope>NUCLEOTIDE SEQUENCE</scope>
    <source>
        <strain evidence="2">ChiBcec7-5410</strain>
    </source>
</reference>
<dbReference type="InterPro" id="IPR002818">
    <property type="entry name" value="DJ-1/PfpI"/>
</dbReference>
<dbReference type="Proteomes" id="UP000824160">
    <property type="component" value="Unassembled WGS sequence"/>
</dbReference>
<dbReference type="Pfam" id="PF01965">
    <property type="entry name" value="DJ-1_PfpI"/>
    <property type="match status" value="1"/>
</dbReference>
<sequence length="189" mass="20329">MVMKIAVLLATGYEEGESLFLADILMRGGFTCDLVSTTGEQMVSGCHGITVRTDRLLDGNMQEYDMVILPGGMPGAANLRDNSAVVSLVQEFDAAGKYIGAICAAPMVLHQAGIDKGRTLTSYPGEKYTSLFTDSDYREEIVVVDKNLITSRGPATTLPFAYAIIDLLGGNSAKLKESMLYNMVRESGI</sequence>
<dbReference type="AlphaFoldDB" id="A0A9D1H4J1"/>
<dbReference type="GO" id="GO:0005737">
    <property type="term" value="C:cytoplasm"/>
    <property type="evidence" value="ECO:0007669"/>
    <property type="project" value="TreeGrafter"/>
</dbReference>
<evidence type="ECO:0000259" key="1">
    <source>
        <dbReference type="Pfam" id="PF01965"/>
    </source>
</evidence>
<dbReference type="PANTHER" id="PTHR48094">
    <property type="entry name" value="PROTEIN/NUCLEIC ACID DEGLYCASE DJ-1-RELATED"/>
    <property type="match status" value="1"/>
</dbReference>
<feature type="domain" description="DJ-1/PfpI" evidence="1">
    <location>
        <begin position="3"/>
        <end position="166"/>
    </location>
</feature>
<reference evidence="2" key="2">
    <citation type="journal article" date="2021" name="PeerJ">
        <title>Extensive microbial diversity within the chicken gut microbiome revealed by metagenomics and culture.</title>
        <authorList>
            <person name="Gilroy R."/>
            <person name="Ravi A."/>
            <person name="Getino M."/>
            <person name="Pursley I."/>
            <person name="Horton D.L."/>
            <person name="Alikhan N.F."/>
            <person name="Baker D."/>
            <person name="Gharbi K."/>
            <person name="Hall N."/>
            <person name="Watson M."/>
            <person name="Adriaenssens E.M."/>
            <person name="Foster-Nyarko E."/>
            <person name="Jarju S."/>
            <person name="Secka A."/>
            <person name="Antonio M."/>
            <person name="Oren A."/>
            <person name="Chaudhuri R.R."/>
            <person name="La Ragione R."/>
            <person name="Hildebrand F."/>
            <person name="Pallen M.J."/>
        </authorList>
    </citation>
    <scope>NUCLEOTIDE SEQUENCE</scope>
    <source>
        <strain evidence="2">ChiBcec7-5410</strain>
    </source>
</reference>
<protein>
    <submittedName>
        <fullName evidence="2">DJ-1/PfpI family protein</fullName>
    </submittedName>
</protein>
<dbReference type="SUPFAM" id="SSF52317">
    <property type="entry name" value="Class I glutamine amidotransferase-like"/>
    <property type="match status" value="1"/>
</dbReference>
<dbReference type="PANTHER" id="PTHR48094:SF12">
    <property type="entry name" value="PARKINSON DISEASE PROTEIN 7 HOMOLOG"/>
    <property type="match status" value="1"/>
</dbReference>
<evidence type="ECO:0000313" key="3">
    <source>
        <dbReference type="Proteomes" id="UP000824160"/>
    </source>
</evidence>
<gene>
    <name evidence="2" type="ORF">IAC43_01140</name>
</gene>
<dbReference type="NCBIfam" id="TIGR01383">
    <property type="entry name" value="not_thiJ"/>
    <property type="match status" value="1"/>
</dbReference>
<name>A0A9D1H4J1_9FIRM</name>
<dbReference type="InterPro" id="IPR006287">
    <property type="entry name" value="DJ-1"/>
</dbReference>
<dbReference type="Gene3D" id="3.40.50.880">
    <property type="match status" value="1"/>
</dbReference>
<dbReference type="EMBL" id="DVLW01000031">
    <property type="protein sequence ID" value="HIT93770.1"/>
    <property type="molecule type" value="Genomic_DNA"/>
</dbReference>
<organism evidence="2 3">
    <name type="scientific">Candidatus Faecivivens stercoripullorum</name>
    <dbReference type="NCBI Taxonomy" id="2840805"/>
    <lineage>
        <taxon>Bacteria</taxon>
        <taxon>Bacillati</taxon>
        <taxon>Bacillota</taxon>
        <taxon>Clostridia</taxon>
        <taxon>Eubacteriales</taxon>
        <taxon>Oscillospiraceae</taxon>
        <taxon>Oscillospiraceae incertae sedis</taxon>
        <taxon>Candidatus Faecivivens</taxon>
    </lineage>
</organism>
<evidence type="ECO:0000313" key="2">
    <source>
        <dbReference type="EMBL" id="HIT93770.1"/>
    </source>
</evidence>
<comment type="caution">
    <text evidence="2">The sequence shown here is derived from an EMBL/GenBank/DDBJ whole genome shotgun (WGS) entry which is preliminary data.</text>
</comment>
<dbReference type="CDD" id="cd03135">
    <property type="entry name" value="GATase1_DJ-1"/>
    <property type="match status" value="1"/>
</dbReference>
<accession>A0A9D1H4J1</accession>
<proteinExistence type="predicted"/>
<dbReference type="InterPro" id="IPR029062">
    <property type="entry name" value="Class_I_gatase-like"/>
</dbReference>
<dbReference type="InterPro" id="IPR050325">
    <property type="entry name" value="Prot/Nucl_acid_deglycase"/>
</dbReference>